<feature type="chain" id="PRO_5009441687" evidence="2">
    <location>
        <begin position="35"/>
        <end position="1388"/>
    </location>
</feature>
<evidence type="ECO:0000256" key="1">
    <source>
        <dbReference type="SAM" id="MobiDB-lite"/>
    </source>
</evidence>
<dbReference type="NCBIfam" id="TIGR01901">
    <property type="entry name" value="adhes_NPXG"/>
    <property type="match status" value="1"/>
</dbReference>
<dbReference type="Pfam" id="PF05860">
    <property type="entry name" value="TPS"/>
    <property type="match status" value="1"/>
</dbReference>
<feature type="domain" description="Filamentous haemagglutinin FhaB/tRNA nuclease CdiA-like TPS" evidence="3">
    <location>
        <begin position="53"/>
        <end position="158"/>
    </location>
</feature>
<protein>
    <submittedName>
        <fullName evidence="4">Filamentous hemagglutinin N-terminal domain-containing protein</fullName>
    </submittedName>
</protein>
<dbReference type="InterPro" id="IPR011050">
    <property type="entry name" value="Pectin_lyase_fold/virulence"/>
</dbReference>
<proteinExistence type="predicted"/>
<feature type="region of interest" description="Disordered" evidence="1">
    <location>
        <begin position="942"/>
        <end position="961"/>
    </location>
</feature>
<evidence type="ECO:0000256" key="2">
    <source>
        <dbReference type="SAM" id="SignalP"/>
    </source>
</evidence>
<dbReference type="Gene3D" id="2.160.20.10">
    <property type="entry name" value="Single-stranded right-handed beta-helix, Pectin lyase-like"/>
    <property type="match status" value="3"/>
</dbReference>
<accession>A0A1D9FZ17</accession>
<gene>
    <name evidence="4" type="ORF">BJP36_11285</name>
</gene>
<evidence type="ECO:0000313" key="4">
    <source>
        <dbReference type="EMBL" id="AOY80410.1"/>
    </source>
</evidence>
<organism evidence="4 5">
    <name type="scientific">Moorena producens (strain JHB)</name>
    <dbReference type="NCBI Taxonomy" id="1454205"/>
    <lineage>
        <taxon>Bacteria</taxon>
        <taxon>Bacillati</taxon>
        <taxon>Cyanobacteriota</taxon>
        <taxon>Cyanophyceae</taxon>
        <taxon>Coleofasciculales</taxon>
        <taxon>Coleofasciculaceae</taxon>
        <taxon>Moorena</taxon>
    </lineage>
</organism>
<dbReference type="InterPro" id="IPR012334">
    <property type="entry name" value="Pectin_lyas_fold"/>
</dbReference>
<dbReference type="CDD" id="cd14686">
    <property type="entry name" value="bZIP"/>
    <property type="match status" value="1"/>
</dbReference>
<dbReference type="SMART" id="SM00912">
    <property type="entry name" value="Haemagg_act"/>
    <property type="match status" value="1"/>
</dbReference>
<dbReference type="EMBL" id="CP017708">
    <property type="protein sequence ID" value="AOY80410.1"/>
    <property type="molecule type" value="Genomic_DNA"/>
</dbReference>
<keyword evidence="2" id="KW-0732">Signal</keyword>
<dbReference type="Proteomes" id="UP000176944">
    <property type="component" value="Chromosome"/>
</dbReference>
<name>A0A1D9FZ17_MOOP1</name>
<feature type="compositionally biased region" description="Basic and acidic residues" evidence="1">
    <location>
        <begin position="942"/>
        <end position="952"/>
    </location>
</feature>
<reference evidence="5" key="1">
    <citation type="submission" date="2016-10" db="EMBL/GenBank/DDBJ databases">
        <title>Comparative genomics uncovers the prolific and rare metabolic potential of the cyanobacterial genus Moorea.</title>
        <authorList>
            <person name="Leao T."/>
            <person name="Castelao G."/>
            <person name="Korobeynikov A."/>
            <person name="Monroe E.A."/>
            <person name="Podell S."/>
            <person name="Glukhov E."/>
            <person name="Allen E."/>
            <person name="Gerwick W.H."/>
            <person name="Gerwick L."/>
        </authorList>
    </citation>
    <scope>NUCLEOTIDE SEQUENCE [LARGE SCALE GENOMIC DNA]</scope>
    <source>
        <strain evidence="5">JHB</strain>
    </source>
</reference>
<sequence>MALDVLKRCNTQLGLALCLAISGAYASSANQAHAQITPDATLPQGERSLLDLGSGEVNGKIVDLIKGGAIRDINLFHSFLEFNVGDGQSVYFANPAGIQNILSRVTGANPSNILGTLGVNGGANLFLINPNGIFFGDKAKLDVSGSFVGTTADGIGFGNRGVFSASNPEPPSPLLTVNPNVFFFNQIPGNITSQAKLEKLAVDNLLLLGGDINVIEDSKISTNTGGNILLAGLGAPGQVALTRDGNKLGLDFPDGVKKGKVVVNNSAIETLVPEDGNVDGGEIRIIADSLEVETSKKDRGIFTITQGNGNKGGEIIITADSSVMVTTNNDGEKKPNQGIFTKTEANGGEGGKITITSGLISVSTSKETERRAKVEEDQGIFTKTAAVGSDGGEILLTADRLEVSVFGNKDNQENDVEDQGILTKTTSQAGNGGKITINAGSVLLTSDRSRANITDQTEEGIFTKTEKKAGIGGDIEINVTGDVRLTNKGSIKTRTTSSGQGGTIQINAPNGNVTMKDRSRIQAWTRGARSRRRGDQATGNGGETIIRAGRVAITEDSRIENRVARAEGKSGKIEIIAAELLMDSRRDLQSQLDSGDQRPRGNLNQITTFTNDSGEAGPIVIRVGSLTMIGPNRTGPSGITTSTVLRDGNAGRIDIIVEGDLIMKDRAKIEARTQRRSTGDGGEITIDAGSLSLSNNSFITAEARQGSKGNPGNIDIKVKDKIEITGFESGIKTQIDDQDSGNNQTLTEKTADITIKARSLSLKDGGRIEASTQGRIPAGDITVDVTDFVEISGIAVEEENIEESGISGIFTESQLGAQDVGQNPPKGGTIEVTTGKLTVSNGAAISARSIGEFQGGDITINAKEVEVTEGGEILSTATNSGLFEVVGVTEEGEIQTKPLDGDNNNGDPGNAGKITINASEQVIVSGSNPNFSPTVDRIKERREQRQEQLKDELESEKEDLEEANDNLLAERDKLENPNVKLTEAEIKTIQEEIEEIEQEIEEIEQDIKEETLEIQIKTSNDIIVIQDDIPQSRISVGATRGSNAGDLIIETKNLTVEDGGRISVSAVPLDQDGFPETGLSESDRGVAGKLIIDDAESLTLDNGKIVAATGKSTNNEDAANIDINVPGVIILDNNSLILADATGDGVKGGNITIEGGVLVALPLNNQDKGSDIFANAEDGDGGNIKITLQGLFNLNVLEDPSAFIGSDGNPDRSLVFGNNNSEIAALSFSGGQSGTVTRDITNSAQDPEILPTSLVDPSALIVANCPRSGKVAVDELGEFIVTGRGGLPPSPLDPINQQSVLVDWVTLDTEEENIEETTSTPTPDVSYLPMRGKRRTASTPTPARRKKKIVEAQGWTVGEDGTIILTAEPNNVTPKSNWYIPRSCGSKG</sequence>
<feature type="region of interest" description="Disordered" evidence="1">
    <location>
        <begin position="1311"/>
        <end position="1347"/>
    </location>
</feature>
<feature type="signal peptide" evidence="2">
    <location>
        <begin position="1"/>
        <end position="34"/>
    </location>
</feature>
<dbReference type="InterPro" id="IPR008638">
    <property type="entry name" value="FhaB/CdiA-like_TPS"/>
</dbReference>
<dbReference type="SUPFAM" id="SSF51126">
    <property type="entry name" value="Pectin lyase-like"/>
    <property type="match status" value="4"/>
</dbReference>
<evidence type="ECO:0000313" key="5">
    <source>
        <dbReference type="Proteomes" id="UP000176944"/>
    </source>
</evidence>
<evidence type="ECO:0000259" key="3">
    <source>
        <dbReference type="SMART" id="SM00912"/>
    </source>
</evidence>